<dbReference type="EMBL" id="UINC01077999">
    <property type="protein sequence ID" value="SVC18636.1"/>
    <property type="molecule type" value="Genomic_DNA"/>
</dbReference>
<proteinExistence type="predicted"/>
<organism evidence="1">
    <name type="scientific">marine metagenome</name>
    <dbReference type="NCBI Taxonomy" id="408172"/>
    <lineage>
        <taxon>unclassified sequences</taxon>
        <taxon>metagenomes</taxon>
        <taxon>ecological metagenomes</taxon>
    </lineage>
</organism>
<reference evidence="1" key="1">
    <citation type="submission" date="2018-05" db="EMBL/GenBank/DDBJ databases">
        <authorList>
            <person name="Lanie J.A."/>
            <person name="Ng W.-L."/>
            <person name="Kazmierczak K.M."/>
            <person name="Andrzejewski T.M."/>
            <person name="Davidsen T.M."/>
            <person name="Wayne K.J."/>
            <person name="Tettelin H."/>
            <person name="Glass J.I."/>
            <person name="Rusch D."/>
            <person name="Podicherti R."/>
            <person name="Tsui H.-C.T."/>
            <person name="Winkler M.E."/>
        </authorList>
    </citation>
    <scope>NUCLEOTIDE SEQUENCE</scope>
</reference>
<evidence type="ECO:0000313" key="1">
    <source>
        <dbReference type="EMBL" id="SVC18636.1"/>
    </source>
</evidence>
<dbReference type="AlphaFoldDB" id="A0A382K3P5"/>
<feature type="non-terminal residue" evidence="1">
    <location>
        <position position="1"/>
    </location>
</feature>
<protein>
    <submittedName>
        <fullName evidence="1">Uncharacterized protein</fullName>
    </submittedName>
</protein>
<gene>
    <name evidence="1" type="ORF">METZ01_LOCUS271490</name>
</gene>
<sequence length="46" mass="5390">HHLFTTAHTIEPVVDQGNIHFHSREINPVIYELFKMNPGKVPAWHM</sequence>
<accession>A0A382K3P5</accession>
<name>A0A382K3P5_9ZZZZ</name>